<dbReference type="AlphaFoldDB" id="A8RID7"/>
<protein>
    <submittedName>
        <fullName evidence="1">Uncharacterized protein</fullName>
    </submittedName>
</protein>
<dbReference type="PaxDb" id="411902-CLOBOL_00667"/>
<evidence type="ECO:0000313" key="2">
    <source>
        <dbReference type="Proteomes" id="UP000005396"/>
    </source>
</evidence>
<organism evidence="1 2">
    <name type="scientific">Enterocloster bolteae (strain ATCC BAA-613 / DSM 15670 / CCUG 46953 / JCM 12243 / WAL 16351)</name>
    <name type="common">Clostridium bolteae</name>
    <dbReference type="NCBI Taxonomy" id="411902"/>
    <lineage>
        <taxon>Bacteria</taxon>
        <taxon>Bacillati</taxon>
        <taxon>Bacillota</taxon>
        <taxon>Clostridia</taxon>
        <taxon>Lachnospirales</taxon>
        <taxon>Lachnospiraceae</taxon>
        <taxon>Enterocloster</taxon>
    </lineage>
</organism>
<proteinExistence type="predicted"/>
<dbReference type="EMBL" id="ABCC02000009">
    <property type="protein sequence ID" value="EDP19231.1"/>
    <property type="molecule type" value="Genomic_DNA"/>
</dbReference>
<name>A8RID7_ENTBW</name>
<reference evidence="1 2" key="1">
    <citation type="submission" date="2007-08" db="EMBL/GenBank/DDBJ databases">
        <authorList>
            <person name="Fulton L."/>
            <person name="Clifton S."/>
            <person name="Fulton B."/>
            <person name="Xu J."/>
            <person name="Minx P."/>
            <person name="Pepin K.H."/>
            <person name="Johnson M."/>
            <person name="Thiruvilangam P."/>
            <person name="Bhonagiri V."/>
            <person name="Nash W.E."/>
            <person name="Mardis E.R."/>
            <person name="Wilson R.K."/>
        </authorList>
    </citation>
    <scope>NUCLEOTIDE SEQUENCE [LARGE SCALE GENOMIC DNA]</scope>
    <source>
        <strain evidence="2">ATCC BAA-613 / DSM 15670 / CCUG 46953 / JCM 12243 / WAL 16351</strain>
    </source>
</reference>
<reference evidence="1 2" key="2">
    <citation type="submission" date="2007-09" db="EMBL/GenBank/DDBJ databases">
        <title>Draft genome sequence of Clostridium bolteae (ATCC BAA-613).</title>
        <authorList>
            <person name="Sudarsanam P."/>
            <person name="Ley R."/>
            <person name="Guruge J."/>
            <person name="Turnbaugh P.J."/>
            <person name="Mahowald M."/>
            <person name="Liep D."/>
            <person name="Gordon J."/>
        </authorList>
    </citation>
    <scope>NUCLEOTIDE SEQUENCE [LARGE SCALE GENOMIC DNA]</scope>
    <source>
        <strain evidence="2">ATCC BAA-613 / DSM 15670 / CCUG 46953 / JCM 12243 / WAL 16351</strain>
    </source>
</reference>
<dbReference type="HOGENOM" id="CLU_2971261_0_0_9"/>
<dbReference type="Proteomes" id="UP000005396">
    <property type="component" value="Unassembled WGS sequence"/>
</dbReference>
<comment type="caution">
    <text evidence="1">The sequence shown here is derived from an EMBL/GenBank/DDBJ whole genome shotgun (WGS) entry which is preliminary data.</text>
</comment>
<evidence type="ECO:0000313" key="1">
    <source>
        <dbReference type="EMBL" id="EDP19231.1"/>
    </source>
</evidence>
<gene>
    <name evidence="1" type="ORF">CLOBOL_00667</name>
</gene>
<accession>A8RID7</accession>
<sequence>MPWERSCPAKEYSNPFSSKIHSAINHMTSQQKEDEKLKRWHKLSVGKRFSLYKTNGCK</sequence>